<sequence>MQAEPVRAQPETPVEPLTPNDFELEGWDASVHYSTTSITGEPRFDYQDSRRKVNVSGEEIRQVETELGTLVTVTLEPDADAGELLFSVLIPRARVDGPEGRVLVETQGIITRSRRPRGPAADVQLQTYITLPLRGWAMSFAF</sequence>
<evidence type="ECO:0000313" key="3">
    <source>
        <dbReference type="Proteomes" id="UP000182229"/>
    </source>
</evidence>
<protein>
    <submittedName>
        <fullName evidence="2">Uncharacterized protein</fullName>
    </submittedName>
</protein>
<feature type="region of interest" description="Disordered" evidence="1">
    <location>
        <begin position="1"/>
        <end position="22"/>
    </location>
</feature>
<dbReference type="Proteomes" id="UP000182229">
    <property type="component" value="Unassembled WGS sequence"/>
</dbReference>
<gene>
    <name evidence="2" type="ORF">BON30_06105</name>
</gene>
<keyword evidence="3" id="KW-1185">Reference proteome</keyword>
<accession>A0A1L9BKQ8</accession>
<dbReference type="RefSeq" id="WP_071896844.1">
    <property type="nucleotide sequence ID" value="NZ_MPIN01000001.1"/>
</dbReference>
<dbReference type="EMBL" id="MPIN01000001">
    <property type="protein sequence ID" value="OJH42748.1"/>
    <property type="molecule type" value="Genomic_DNA"/>
</dbReference>
<reference evidence="3" key="1">
    <citation type="submission" date="2016-11" db="EMBL/GenBank/DDBJ databases">
        <authorList>
            <person name="Shukria A."/>
            <person name="Stevens D.C."/>
        </authorList>
    </citation>
    <scope>NUCLEOTIDE SEQUENCE [LARGE SCALE GENOMIC DNA]</scope>
    <source>
        <strain evidence="3">Cbfe23</strain>
    </source>
</reference>
<proteinExistence type="predicted"/>
<organism evidence="2 3">
    <name type="scientific">Cystobacter ferrugineus</name>
    <dbReference type="NCBI Taxonomy" id="83449"/>
    <lineage>
        <taxon>Bacteria</taxon>
        <taxon>Pseudomonadati</taxon>
        <taxon>Myxococcota</taxon>
        <taxon>Myxococcia</taxon>
        <taxon>Myxococcales</taxon>
        <taxon>Cystobacterineae</taxon>
        <taxon>Archangiaceae</taxon>
        <taxon>Cystobacter</taxon>
    </lineage>
</organism>
<reference evidence="2 3" key="2">
    <citation type="submission" date="2016-12" db="EMBL/GenBank/DDBJ databases">
        <title>Draft Genome Sequence of Cystobacter ferrugineus Strain Cbfe23.</title>
        <authorList>
            <person name="Akbar S."/>
            <person name="Dowd S.E."/>
            <person name="Stevens D.C."/>
        </authorList>
    </citation>
    <scope>NUCLEOTIDE SEQUENCE [LARGE SCALE GENOMIC DNA]</scope>
    <source>
        <strain evidence="2 3">Cbfe23</strain>
    </source>
</reference>
<evidence type="ECO:0000313" key="2">
    <source>
        <dbReference type="EMBL" id="OJH42748.1"/>
    </source>
</evidence>
<dbReference type="OrthoDB" id="8450247at2"/>
<comment type="caution">
    <text evidence="2">The sequence shown here is derived from an EMBL/GenBank/DDBJ whole genome shotgun (WGS) entry which is preliminary data.</text>
</comment>
<evidence type="ECO:0000256" key="1">
    <source>
        <dbReference type="SAM" id="MobiDB-lite"/>
    </source>
</evidence>
<name>A0A1L9BKQ8_9BACT</name>
<dbReference type="AlphaFoldDB" id="A0A1L9BKQ8"/>